<organism evidence="3 4">
    <name type="scientific">Nocardia terpenica</name>
    <dbReference type="NCBI Taxonomy" id="455432"/>
    <lineage>
        <taxon>Bacteria</taxon>
        <taxon>Bacillati</taxon>
        <taxon>Actinomycetota</taxon>
        <taxon>Actinomycetes</taxon>
        <taxon>Mycobacteriales</taxon>
        <taxon>Nocardiaceae</taxon>
        <taxon>Nocardia</taxon>
    </lineage>
</organism>
<evidence type="ECO:0000313" key="4">
    <source>
        <dbReference type="Proteomes" id="UP000500953"/>
    </source>
</evidence>
<evidence type="ECO:0000256" key="1">
    <source>
        <dbReference type="ARBA" id="ARBA00023239"/>
    </source>
</evidence>
<dbReference type="EMBL" id="CP046173">
    <property type="protein sequence ID" value="QIS21502.1"/>
    <property type="molecule type" value="Genomic_DNA"/>
</dbReference>
<dbReference type="GO" id="GO:0010333">
    <property type="term" value="F:terpene synthase activity"/>
    <property type="evidence" value="ECO:0007669"/>
    <property type="project" value="InterPro"/>
</dbReference>
<accession>A0A6G9Z7N1</accession>
<dbReference type="SFLD" id="SFLDS00005">
    <property type="entry name" value="Isoprenoid_Synthase_Type_I"/>
    <property type="match status" value="1"/>
</dbReference>
<evidence type="ECO:0000256" key="2">
    <source>
        <dbReference type="SAM" id="MobiDB-lite"/>
    </source>
</evidence>
<proteinExistence type="predicted"/>
<sequence length="448" mass="50071">MSSLPLRVPHHFTGIGTSAADVAKLLEPTIAPSTPTGHDIDAAGTIDAIRIFTTPRAINPVATNPIRNSREDMAAPLQCQVTLPIRQRVTGPNYRGVVPTGDHRPASGEEPPVFDMPWRARSSPDVARARRANVARMKTHGMLDTREAKDWYLSWDMGQLSGYSYPLAVGDDLDLAVDKEAFFFVFDDQFDGPLGRSPARAAAFTDELIAVLYRPPGAPCPAGSSPLVTFFASMWDRSHDGMPRWWINRAARDWEYYLSTHAAEAIDRVAGRVPNWEHFLHVRRGMAGSSCMVDYGQRLGHFAVPLCVFHTPQHRQIRQTGIDVPMLCNDVHSVYKEAPRGDVDNAVLVVEHERGCDRAEAMRIVRDLVMDTYIPRFQRLEQELPDICDILKVDDTGREAVNKSVAAIKAWITGYHQWEIETGRYTVQGTIPADRPNYVEDLVTPFGF</sequence>
<gene>
    <name evidence="3" type="ORF">F6W96_27365</name>
</gene>
<dbReference type="InterPro" id="IPR008949">
    <property type="entry name" value="Isoprenoid_synthase_dom_sf"/>
</dbReference>
<keyword evidence="1" id="KW-0456">Lyase</keyword>
<dbReference type="SUPFAM" id="SSF48576">
    <property type="entry name" value="Terpenoid synthases"/>
    <property type="match status" value="1"/>
</dbReference>
<evidence type="ECO:0000313" key="3">
    <source>
        <dbReference type="EMBL" id="QIS21502.1"/>
    </source>
</evidence>
<protein>
    <submittedName>
        <fullName evidence="3">Terpene cyclase</fullName>
    </submittedName>
</protein>
<name>A0A6G9Z7N1_9NOCA</name>
<feature type="region of interest" description="Disordered" evidence="2">
    <location>
        <begin position="92"/>
        <end position="119"/>
    </location>
</feature>
<dbReference type="SFLD" id="SFLDG01020">
    <property type="entry name" value="Terpene_Cyclase_Like_2"/>
    <property type="match status" value="1"/>
</dbReference>
<dbReference type="AlphaFoldDB" id="A0A6G9Z7N1"/>
<reference evidence="3 4" key="1">
    <citation type="journal article" date="2019" name="ACS Chem. Biol.">
        <title>Identification and Mobilization of a Cryptic Antibiotic Biosynthesis Gene Locus from a Human-Pathogenic Nocardia Isolate.</title>
        <authorList>
            <person name="Herisse M."/>
            <person name="Ishida K."/>
            <person name="Porter J.L."/>
            <person name="Howden B."/>
            <person name="Hertweck C."/>
            <person name="Stinear T.P."/>
            <person name="Pidot S.J."/>
        </authorList>
    </citation>
    <scope>NUCLEOTIDE SEQUENCE [LARGE SCALE GENOMIC DNA]</scope>
    <source>
        <strain evidence="3 4">AUSMDU00012715</strain>
    </source>
</reference>
<dbReference type="Pfam" id="PF19086">
    <property type="entry name" value="Terpene_syn_C_2"/>
    <property type="match status" value="1"/>
</dbReference>
<dbReference type="RefSeq" id="WP_167488795.1">
    <property type="nucleotide sequence ID" value="NZ_CP046173.1"/>
</dbReference>
<dbReference type="InterPro" id="IPR034686">
    <property type="entry name" value="Terpene_cyclase-like_2"/>
</dbReference>
<dbReference type="Gene3D" id="1.10.600.10">
    <property type="entry name" value="Farnesyl Diphosphate Synthase"/>
    <property type="match status" value="1"/>
</dbReference>
<dbReference type="Proteomes" id="UP000500953">
    <property type="component" value="Chromosome"/>
</dbReference>